<feature type="region of interest" description="Disordered" evidence="1">
    <location>
        <begin position="218"/>
        <end position="239"/>
    </location>
</feature>
<dbReference type="RefSeq" id="WP_326760570.1">
    <property type="nucleotide sequence ID" value="NZ_CP109135.1"/>
</dbReference>
<dbReference type="EMBL" id="CP109135">
    <property type="protein sequence ID" value="WSD17451.1"/>
    <property type="molecule type" value="Genomic_DNA"/>
</dbReference>
<organism evidence="2 3">
    <name type="scientific">Streptomyces phaeochromogenes</name>
    <dbReference type="NCBI Taxonomy" id="1923"/>
    <lineage>
        <taxon>Bacteria</taxon>
        <taxon>Bacillati</taxon>
        <taxon>Actinomycetota</taxon>
        <taxon>Actinomycetes</taxon>
        <taxon>Kitasatosporales</taxon>
        <taxon>Streptomycetaceae</taxon>
        <taxon>Streptomyces</taxon>
        <taxon>Streptomyces phaeochromogenes group</taxon>
    </lineage>
</organism>
<gene>
    <name evidence="2" type="ORF">OHB35_31815</name>
</gene>
<sequence length="239" mass="25545">MNSPTFILHDSVKDPDAELWFVEPAGFTALPLGALLPEPGSQAAEDLRSAAAPFLAAAPDEMARQQFIAHFASGQQLLGTLREVGTVHCSIGLHRDDVKEPGTSDGQPLLSLFTISWRDTMVAPRGVTAARAVTAAEGHVHVEYLELPCGPATISETVSTPSAGRGLPQQPLLQIRAHLPHPDCKRLVVLVLSTTALARREEYRAILHQLAQTVSFDDPIGTGTDRGAASAVDRLPSER</sequence>
<dbReference type="Proteomes" id="UP001340816">
    <property type="component" value="Chromosome"/>
</dbReference>
<keyword evidence="3" id="KW-1185">Reference proteome</keyword>
<protein>
    <submittedName>
        <fullName evidence="2">Uncharacterized protein</fullName>
    </submittedName>
</protein>
<evidence type="ECO:0000256" key="1">
    <source>
        <dbReference type="SAM" id="MobiDB-lite"/>
    </source>
</evidence>
<name>A0ABZ1HJJ2_STRPH</name>
<proteinExistence type="predicted"/>
<evidence type="ECO:0000313" key="3">
    <source>
        <dbReference type="Proteomes" id="UP001340816"/>
    </source>
</evidence>
<evidence type="ECO:0000313" key="2">
    <source>
        <dbReference type="EMBL" id="WSD17451.1"/>
    </source>
</evidence>
<accession>A0ABZ1HJJ2</accession>
<reference evidence="2 3" key="1">
    <citation type="submission" date="2022-10" db="EMBL/GenBank/DDBJ databases">
        <title>The complete genomes of actinobacterial strains from the NBC collection.</title>
        <authorList>
            <person name="Joergensen T.S."/>
            <person name="Alvarez Arevalo M."/>
            <person name="Sterndorff E.B."/>
            <person name="Faurdal D."/>
            <person name="Vuksanovic O."/>
            <person name="Mourched A.-S."/>
            <person name="Charusanti P."/>
            <person name="Shaw S."/>
            <person name="Blin K."/>
            <person name="Weber T."/>
        </authorList>
    </citation>
    <scope>NUCLEOTIDE SEQUENCE [LARGE SCALE GENOMIC DNA]</scope>
    <source>
        <strain evidence="2 3">NBC 01752</strain>
    </source>
</reference>